<dbReference type="InterPro" id="IPR050121">
    <property type="entry name" value="Cytochrome_P450_monoxygenase"/>
</dbReference>
<dbReference type="InterPro" id="IPR002401">
    <property type="entry name" value="Cyt_P450_E_grp-I"/>
</dbReference>
<evidence type="ECO:0000256" key="7">
    <source>
        <dbReference type="RuleBase" id="RU000461"/>
    </source>
</evidence>
<dbReference type="InterPro" id="IPR017972">
    <property type="entry name" value="Cyt_P450_CS"/>
</dbReference>
<dbReference type="GO" id="GO:0016705">
    <property type="term" value="F:oxidoreductase activity, acting on paired donors, with incorporation or reduction of molecular oxygen"/>
    <property type="evidence" value="ECO:0007669"/>
    <property type="project" value="InterPro"/>
</dbReference>
<keyword evidence="7" id="KW-0503">Monooxygenase</keyword>
<evidence type="ECO:0000256" key="6">
    <source>
        <dbReference type="PIRSR" id="PIRSR602401-1"/>
    </source>
</evidence>
<evidence type="ECO:0000313" key="10">
    <source>
        <dbReference type="Proteomes" id="UP000054321"/>
    </source>
</evidence>
<comment type="cofactor">
    <cofactor evidence="1 6">
        <name>heme</name>
        <dbReference type="ChEBI" id="CHEBI:30413"/>
    </cofactor>
</comment>
<dbReference type="PROSITE" id="PS00086">
    <property type="entry name" value="CYTOCHROME_P450"/>
    <property type="match status" value="1"/>
</dbReference>
<dbReference type="PRINTS" id="PR00385">
    <property type="entry name" value="P450"/>
</dbReference>
<dbReference type="GO" id="GO:0005506">
    <property type="term" value="F:iron ion binding"/>
    <property type="evidence" value="ECO:0007669"/>
    <property type="project" value="InterPro"/>
</dbReference>
<evidence type="ECO:0000256" key="1">
    <source>
        <dbReference type="ARBA" id="ARBA00001971"/>
    </source>
</evidence>
<feature type="transmembrane region" description="Helical" evidence="8">
    <location>
        <begin position="12"/>
        <end position="31"/>
    </location>
</feature>
<dbReference type="PRINTS" id="PR00463">
    <property type="entry name" value="EP450I"/>
</dbReference>
<evidence type="ECO:0000256" key="8">
    <source>
        <dbReference type="SAM" id="Phobius"/>
    </source>
</evidence>
<reference evidence="9 10" key="1">
    <citation type="submission" date="2014-04" db="EMBL/GenBank/DDBJ databases">
        <authorList>
            <consortium name="DOE Joint Genome Institute"/>
            <person name="Kuo A."/>
            <person name="Martino E."/>
            <person name="Perotto S."/>
            <person name="Kohler A."/>
            <person name="Nagy L.G."/>
            <person name="Floudas D."/>
            <person name="Copeland A."/>
            <person name="Barry K.W."/>
            <person name="Cichocki N."/>
            <person name="Veneault-Fourrey C."/>
            <person name="LaButti K."/>
            <person name="Lindquist E.A."/>
            <person name="Lipzen A."/>
            <person name="Lundell T."/>
            <person name="Morin E."/>
            <person name="Murat C."/>
            <person name="Sun H."/>
            <person name="Tunlid A."/>
            <person name="Henrissat B."/>
            <person name="Grigoriev I.V."/>
            <person name="Hibbett D.S."/>
            <person name="Martin F."/>
            <person name="Nordberg H.P."/>
            <person name="Cantor M.N."/>
            <person name="Hua S.X."/>
        </authorList>
    </citation>
    <scope>NUCLEOTIDE SEQUENCE [LARGE SCALE GENOMIC DNA]</scope>
    <source>
        <strain evidence="9 10">Zn</strain>
    </source>
</reference>
<evidence type="ECO:0000256" key="5">
    <source>
        <dbReference type="ARBA" id="ARBA00023004"/>
    </source>
</evidence>
<dbReference type="Pfam" id="PF00067">
    <property type="entry name" value="p450"/>
    <property type="match status" value="1"/>
</dbReference>
<keyword evidence="10" id="KW-1185">Reference proteome</keyword>
<evidence type="ECO:0000256" key="3">
    <source>
        <dbReference type="ARBA" id="ARBA00022617"/>
    </source>
</evidence>
<dbReference type="EMBL" id="KN832880">
    <property type="protein sequence ID" value="KIM98433.1"/>
    <property type="molecule type" value="Genomic_DNA"/>
</dbReference>
<dbReference type="AlphaFoldDB" id="A0A0C3CHG8"/>
<evidence type="ECO:0000313" key="9">
    <source>
        <dbReference type="EMBL" id="KIM98433.1"/>
    </source>
</evidence>
<dbReference type="InterPro" id="IPR001128">
    <property type="entry name" value="Cyt_P450"/>
</dbReference>
<dbReference type="HOGENOM" id="CLU_001570_14_0_1"/>
<keyword evidence="3 6" id="KW-0349">Heme</keyword>
<name>A0A0C3CHG8_OIDMZ</name>
<dbReference type="SUPFAM" id="SSF48264">
    <property type="entry name" value="Cytochrome P450"/>
    <property type="match status" value="1"/>
</dbReference>
<keyword evidence="8" id="KW-0812">Transmembrane</keyword>
<dbReference type="OrthoDB" id="3934656at2759"/>
<dbReference type="GO" id="GO:0004497">
    <property type="term" value="F:monooxygenase activity"/>
    <property type="evidence" value="ECO:0007669"/>
    <property type="project" value="UniProtKB-KW"/>
</dbReference>
<organism evidence="9 10">
    <name type="scientific">Oidiodendron maius (strain Zn)</name>
    <dbReference type="NCBI Taxonomy" id="913774"/>
    <lineage>
        <taxon>Eukaryota</taxon>
        <taxon>Fungi</taxon>
        <taxon>Dikarya</taxon>
        <taxon>Ascomycota</taxon>
        <taxon>Pezizomycotina</taxon>
        <taxon>Leotiomycetes</taxon>
        <taxon>Leotiomycetes incertae sedis</taxon>
        <taxon>Myxotrichaceae</taxon>
        <taxon>Oidiodendron</taxon>
    </lineage>
</organism>
<dbReference type="PANTHER" id="PTHR24305">
    <property type="entry name" value="CYTOCHROME P450"/>
    <property type="match status" value="1"/>
</dbReference>
<keyword evidence="4 6" id="KW-0479">Metal-binding</keyword>
<keyword evidence="7" id="KW-0560">Oxidoreductase</keyword>
<evidence type="ECO:0000256" key="2">
    <source>
        <dbReference type="ARBA" id="ARBA00010617"/>
    </source>
</evidence>
<keyword evidence="8" id="KW-0472">Membrane</keyword>
<keyword evidence="5 6" id="KW-0408">Iron</keyword>
<dbReference type="PANTHER" id="PTHR24305:SF210">
    <property type="entry name" value="CYTOCHROME P450 MONOOXYGENASE ASQL-RELATED"/>
    <property type="match status" value="1"/>
</dbReference>
<dbReference type="CDD" id="cd11060">
    <property type="entry name" value="CYP57A1-like"/>
    <property type="match status" value="1"/>
</dbReference>
<dbReference type="InParanoid" id="A0A0C3CHG8"/>
<evidence type="ECO:0000256" key="4">
    <source>
        <dbReference type="ARBA" id="ARBA00022723"/>
    </source>
</evidence>
<dbReference type="GO" id="GO:0020037">
    <property type="term" value="F:heme binding"/>
    <property type="evidence" value="ECO:0007669"/>
    <property type="project" value="InterPro"/>
</dbReference>
<comment type="similarity">
    <text evidence="2 7">Belongs to the cytochrome P450 family.</text>
</comment>
<feature type="binding site" description="axial binding residue" evidence="6">
    <location>
        <position position="442"/>
    </location>
    <ligand>
        <name>heme</name>
        <dbReference type="ChEBI" id="CHEBI:30413"/>
    </ligand>
    <ligandPart>
        <name>Fe</name>
        <dbReference type="ChEBI" id="CHEBI:18248"/>
    </ligandPart>
</feature>
<accession>A0A0C3CHG8</accession>
<dbReference type="Gene3D" id="1.10.630.10">
    <property type="entry name" value="Cytochrome P450"/>
    <property type="match status" value="1"/>
</dbReference>
<reference evidence="10" key="2">
    <citation type="submission" date="2015-01" db="EMBL/GenBank/DDBJ databases">
        <title>Evolutionary Origins and Diversification of the Mycorrhizal Mutualists.</title>
        <authorList>
            <consortium name="DOE Joint Genome Institute"/>
            <consortium name="Mycorrhizal Genomics Consortium"/>
            <person name="Kohler A."/>
            <person name="Kuo A."/>
            <person name="Nagy L.G."/>
            <person name="Floudas D."/>
            <person name="Copeland A."/>
            <person name="Barry K.W."/>
            <person name="Cichocki N."/>
            <person name="Veneault-Fourrey C."/>
            <person name="LaButti K."/>
            <person name="Lindquist E.A."/>
            <person name="Lipzen A."/>
            <person name="Lundell T."/>
            <person name="Morin E."/>
            <person name="Murat C."/>
            <person name="Riley R."/>
            <person name="Ohm R."/>
            <person name="Sun H."/>
            <person name="Tunlid A."/>
            <person name="Henrissat B."/>
            <person name="Grigoriev I.V."/>
            <person name="Hibbett D.S."/>
            <person name="Martin F."/>
        </authorList>
    </citation>
    <scope>NUCLEOTIDE SEQUENCE [LARGE SCALE GENOMIC DNA]</scope>
    <source>
        <strain evidence="10">Zn</strain>
    </source>
</reference>
<sequence>MTLHNFTNQYTLRSLVALIYLPWALILWSFFSLARQYWRLSHVPGPFWARFTGLWLASKFWRNEGFHEIALDLDKEYGPVVRYGPKSVLFSDPSAIPVIYGTTNAFRKAKSYESAILLVNGKPLLSLLTTRDEVRMSALKRHINSAFTTNAILDYEQHVDKTIQNLTARLKSQRSDVNLGRLITYFAFETIFRIAFSDNDINEYKMDEILEGTKTRFVHWHRWFALPDLEKLIYKNPLVTRVTPTSFLGQKATERIQQRNEEGGLGTHSDLLDRYLQAEKKAPTIFGPATITGLVISIINAGSETTSSTLNTVIFNLLYNPQAMATLRKELDSANLSFPPTYNSVAKLRYMDAAIKESLRLNLIFVEPLEREVPPGGAHIAGVFIPGGTAVAMNGHALGHNRQIWGDKPEKYRPERWLEADESQRSKMERCNLAFGAGKRICIGQHIAWIEMKKVLPALLMKFEFELVDPNSPLQKTNILIGLVQDLFVRVRGRELQGSKNHL</sequence>
<dbReference type="STRING" id="913774.A0A0C3CHG8"/>
<protein>
    <submittedName>
        <fullName evidence="9">Uncharacterized protein</fullName>
    </submittedName>
</protein>
<proteinExistence type="inferred from homology"/>
<keyword evidence="8" id="KW-1133">Transmembrane helix</keyword>
<gene>
    <name evidence="9" type="ORF">OIDMADRAFT_127831</name>
</gene>
<dbReference type="Proteomes" id="UP000054321">
    <property type="component" value="Unassembled WGS sequence"/>
</dbReference>
<dbReference type="InterPro" id="IPR036396">
    <property type="entry name" value="Cyt_P450_sf"/>
</dbReference>